<feature type="binding site" evidence="3">
    <location>
        <begin position="83"/>
        <end position="86"/>
    </location>
    <ligand>
        <name>substrate</name>
    </ligand>
</feature>
<sequence length="231" mass="23531">MSADDLKRQAAARALELVEPRMRLGLGTGSTAKHFVELLGERVRAGLEVTCVATSEATQAQALAAGIAMTTLDAMPELDLTVDGADELDGELRLIKGGGGALLREKIVAAASGRMVVIADDSKRVATLGRFPLPIEVVPFGLGATRLAIARVAAAAGCHGPLDLRRSGDTPFVTDGGHVILDASFGRIPDPPALASTLAGVPGVVEHGLFIGLATAAVLAGASGLIEMGKL</sequence>
<comment type="similarity">
    <text evidence="3">Belongs to the ribose 5-phosphate isomerase family.</text>
</comment>
<reference evidence="4" key="2">
    <citation type="submission" date="2020-09" db="EMBL/GenBank/DDBJ databases">
        <authorList>
            <person name="Sun Q."/>
            <person name="Zhou Y."/>
        </authorList>
    </citation>
    <scope>NUCLEOTIDE SEQUENCE</scope>
    <source>
        <strain evidence="4">CGMCC 1.12919</strain>
    </source>
</reference>
<evidence type="ECO:0000256" key="3">
    <source>
        <dbReference type="HAMAP-Rule" id="MF_00170"/>
    </source>
</evidence>
<protein>
    <recommendedName>
        <fullName evidence="3">Ribose-5-phosphate isomerase A</fullName>
        <ecNumber evidence="3">5.3.1.6</ecNumber>
    </recommendedName>
    <alternativeName>
        <fullName evidence="3">Phosphoriboisomerase A</fullName>
        <shortName evidence="3">PRI</shortName>
    </alternativeName>
</protein>
<dbReference type="InterPro" id="IPR020672">
    <property type="entry name" value="Ribose5P_isomerase_typA_subgr"/>
</dbReference>
<dbReference type="InterPro" id="IPR037171">
    <property type="entry name" value="NagB/RpiA_transferase-like"/>
</dbReference>
<dbReference type="RefSeq" id="WP_188610419.1">
    <property type="nucleotide sequence ID" value="NZ_BMGG01000006.1"/>
</dbReference>
<comment type="catalytic activity">
    <reaction evidence="1 3">
        <text>aldehydo-D-ribose 5-phosphate = D-ribulose 5-phosphate</text>
        <dbReference type="Rhea" id="RHEA:14657"/>
        <dbReference type="ChEBI" id="CHEBI:58121"/>
        <dbReference type="ChEBI" id="CHEBI:58273"/>
        <dbReference type="EC" id="5.3.1.6"/>
    </reaction>
</comment>
<dbReference type="PANTHER" id="PTHR43748:SF3">
    <property type="entry name" value="RIBOSE-5-PHOSPHATE ISOMERASE 3, CHLOROPLASTIC-RELATED"/>
    <property type="match status" value="1"/>
</dbReference>
<feature type="binding site" evidence="3">
    <location>
        <begin position="28"/>
        <end position="31"/>
    </location>
    <ligand>
        <name>substrate</name>
    </ligand>
</feature>
<dbReference type="NCBIfam" id="TIGR00021">
    <property type="entry name" value="rpiA"/>
    <property type="match status" value="1"/>
</dbReference>
<feature type="binding site" evidence="3">
    <location>
        <begin position="96"/>
        <end position="99"/>
    </location>
    <ligand>
        <name>substrate</name>
    </ligand>
</feature>
<dbReference type="SUPFAM" id="SSF75445">
    <property type="entry name" value="D-ribose-5-phosphate isomerase (RpiA), lid domain"/>
    <property type="match status" value="1"/>
</dbReference>
<evidence type="ECO:0000313" key="5">
    <source>
        <dbReference type="Proteomes" id="UP000637002"/>
    </source>
</evidence>
<comment type="pathway">
    <text evidence="3">Carbohydrate degradation; pentose phosphate pathway; D-ribose 5-phosphate from D-ribulose 5-phosphate (non-oxidative stage): step 1/1.</text>
</comment>
<dbReference type="AlphaFoldDB" id="A0A916UHP9"/>
<dbReference type="SUPFAM" id="SSF100950">
    <property type="entry name" value="NagB/RpiA/CoA transferase-like"/>
    <property type="match status" value="1"/>
</dbReference>
<dbReference type="CDD" id="cd01398">
    <property type="entry name" value="RPI_A"/>
    <property type="match status" value="1"/>
</dbReference>
<dbReference type="GO" id="GO:0004751">
    <property type="term" value="F:ribose-5-phosphate isomerase activity"/>
    <property type="evidence" value="ECO:0007669"/>
    <property type="project" value="UniProtKB-UniRule"/>
</dbReference>
<dbReference type="HAMAP" id="MF_00170">
    <property type="entry name" value="Rib_5P_isom_A"/>
    <property type="match status" value="1"/>
</dbReference>
<feature type="binding site" evidence="3">
    <location>
        <position position="123"/>
    </location>
    <ligand>
        <name>substrate</name>
    </ligand>
</feature>
<dbReference type="NCBIfam" id="NF001924">
    <property type="entry name" value="PRK00702.1"/>
    <property type="match status" value="1"/>
</dbReference>
<name>A0A916UHP9_9HYPH</name>
<proteinExistence type="inferred from homology"/>
<keyword evidence="5" id="KW-1185">Reference proteome</keyword>
<dbReference type="GO" id="GO:0009052">
    <property type="term" value="P:pentose-phosphate shunt, non-oxidative branch"/>
    <property type="evidence" value="ECO:0007669"/>
    <property type="project" value="UniProtKB-UniRule"/>
</dbReference>
<evidence type="ECO:0000256" key="2">
    <source>
        <dbReference type="ARBA" id="ARBA00023235"/>
    </source>
</evidence>
<keyword evidence="2 3" id="KW-0413">Isomerase</keyword>
<dbReference type="Gene3D" id="3.40.50.1360">
    <property type="match status" value="1"/>
</dbReference>
<dbReference type="InterPro" id="IPR004788">
    <property type="entry name" value="Ribose5P_isomerase_type_A"/>
</dbReference>
<reference evidence="4" key="1">
    <citation type="journal article" date="2014" name="Int. J. Syst. Evol. Microbiol.">
        <title>Complete genome sequence of Corynebacterium casei LMG S-19264T (=DSM 44701T), isolated from a smear-ripened cheese.</title>
        <authorList>
            <consortium name="US DOE Joint Genome Institute (JGI-PGF)"/>
            <person name="Walter F."/>
            <person name="Albersmeier A."/>
            <person name="Kalinowski J."/>
            <person name="Ruckert C."/>
        </authorList>
    </citation>
    <scope>NUCLEOTIDE SEQUENCE</scope>
    <source>
        <strain evidence="4">CGMCC 1.12919</strain>
    </source>
</reference>
<evidence type="ECO:0000256" key="1">
    <source>
        <dbReference type="ARBA" id="ARBA00001713"/>
    </source>
</evidence>
<comment type="caution">
    <text evidence="4">The sequence shown here is derived from an EMBL/GenBank/DDBJ whole genome shotgun (WGS) entry which is preliminary data.</text>
</comment>
<organism evidence="4 5">
    <name type="scientific">Chelatococcus reniformis</name>
    <dbReference type="NCBI Taxonomy" id="1494448"/>
    <lineage>
        <taxon>Bacteria</taxon>
        <taxon>Pseudomonadati</taxon>
        <taxon>Pseudomonadota</taxon>
        <taxon>Alphaproteobacteria</taxon>
        <taxon>Hyphomicrobiales</taxon>
        <taxon>Chelatococcaceae</taxon>
        <taxon>Chelatococcus</taxon>
    </lineage>
</organism>
<dbReference type="EMBL" id="BMGG01000006">
    <property type="protein sequence ID" value="GGC73138.1"/>
    <property type="molecule type" value="Genomic_DNA"/>
</dbReference>
<comment type="function">
    <text evidence="3">Catalyzes the reversible conversion of ribose-5-phosphate to ribulose 5-phosphate.</text>
</comment>
<accession>A0A916UHP9</accession>
<dbReference type="Gene3D" id="3.30.70.260">
    <property type="match status" value="1"/>
</dbReference>
<dbReference type="Pfam" id="PF06026">
    <property type="entry name" value="Rib_5-P_isom_A"/>
    <property type="match status" value="1"/>
</dbReference>
<dbReference type="FunFam" id="3.40.50.1360:FF:000001">
    <property type="entry name" value="Ribose-5-phosphate isomerase A"/>
    <property type="match status" value="1"/>
</dbReference>
<evidence type="ECO:0000313" key="4">
    <source>
        <dbReference type="EMBL" id="GGC73138.1"/>
    </source>
</evidence>
<dbReference type="InterPro" id="IPR050262">
    <property type="entry name" value="Ribose-5P_isomerase"/>
</dbReference>
<comment type="subunit">
    <text evidence="3">Homodimer.</text>
</comment>
<dbReference type="PANTHER" id="PTHR43748">
    <property type="entry name" value="RIBOSE-5-PHOSPHATE ISOMERASE 3, CHLOROPLASTIC-RELATED"/>
    <property type="match status" value="1"/>
</dbReference>
<feature type="active site" description="Proton acceptor" evidence="3">
    <location>
        <position position="105"/>
    </location>
</feature>
<dbReference type="EC" id="5.3.1.6" evidence="3"/>
<gene>
    <name evidence="3 4" type="primary">rpiA</name>
    <name evidence="4" type="ORF">GCM10010994_34420</name>
</gene>
<dbReference type="Proteomes" id="UP000637002">
    <property type="component" value="Unassembled WGS sequence"/>
</dbReference>